<sequence>MNYSYDYRNSDHSPLLQSQLVEICPAAFAQTPSCVVSNKYNFISTKNIMDILEKNKFLPYSAMQSRARTIEKKETTKHMIRFRHSESKRQLENAGGLIPEIVLMTSHDGLSSFRFMSGIFRFVCTNGLIKGDINSSINIRHVGSNESDIIDAVFEVLDTSNSGLLLSSEMQKIDLSESQKIKFASEAYDLRFDDHEFEDFSPLQLLTPRRYADKSENLFNIFNATQENLIRGGIRVFKRDEKGYLKRSRTRAVGSIEANLKINKGLWNLAEKYLR</sequence>
<dbReference type="EMBL" id="WFLM01000003">
    <property type="protein sequence ID" value="KAB8039166.1"/>
    <property type="molecule type" value="Genomic_DNA"/>
</dbReference>
<keyword evidence="2" id="KW-1185">Reference proteome</keyword>
<gene>
    <name evidence="1" type="ORF">GCL60_09935</name>
</gene>
<proteinExistence type="predicted"/>
<dbReference type="AlphaFoldDB" id="A0A6N6VUD5"/>
<organism evidence="1 2">
    <name type="scientific">Silvanigrella paludirubra</name>
    <dbReference type="NCBI Taxonomy" id="2499159"/>
    <lineage>
        <taxon>Bacteria</taxon>
        <taxon>Pseudomonadati</taxon>
        <taxon>Bdellovibrionota</taxon>
        <taxon>Oligoflexia</taxon>
        <taxon>Silvanigrellales</taxon>
        <taxon>Silvanigrellaceae</taxon>
        <taxon>Silvanigrella</taxon>
    </lineage>
</organism>
<name>A0A6N6VUD5_9BACT</name>
<evidence type="ECO:0000313" key="1">
    <source>
        <dbReference type="EMBL" id="KAB8039166.1"/>
    </source>
</evidence>
<comment type="caution">
    <text evidence="1">The sequence shown here is derived from an EMBL/GenBank/DDBJ whole genome shotgun (WGS) entry which is preliminary data.</text>
</comment>
<reference evidence="1 2" key="1">
    <citation type="submission" date="2019-10" db="EMBL/GenBank/DDBJ databases">
        <title>New species of Slilvanegrellaceae.</title>
        <authorList>
            <person name="Pitt A."/>
            <person name="Hahn M.W."/>
        </authorList>
    </citation>
    <scope>NUCLEOTIDE SEQUENCE [LARGE SCALE GENOMIC DNA]</scope>
    <source>
        <strain evidence="1 2">SP-Ram-0.45-NSY-1</strain>
    </source>
</reference>
<dbReference type="Proteomes" id="UP000437748">
    <property type="component" value="Unassembled WGS sequence"/>
</dbReference>
<dbReference type="RefSeq" id="WP_153420565.1">
    <property type="nucleotide sequence ID" value="NZ_WFLM01000003.1"/>
</dbReference>
<evidence type="ECO:0000313" key="2">
    <source>
        <dbReference type="Proteomes" id="UP000437748"/>
    </source>
</evidence>
<dbReference type="InterPro" id="IPR026325">
    <property type="entry name" value="DUF932"/>
</dbReference>
<dbReference type="Pfam" id="PF06067">
    <property type="entry name" value="DUF932"/>
    <property type="match status" value="1"/>
</dbReference>
<protein>
    <submittedName>
        <fullName evidence="1">DUF932 domain-containing protein</fullName>
    </submittedName>
</protein>
<dbReference type="OrthoDB" id="4554729at2"/>
<accession>A0A6N6VUD5</accession>